<evidence type="ECO:0000256" key="2">
    <source>
        <dbReference type="ARBA" id="ARBA00022737"/>
    </source>
</evidence>
<dbReference type="InterPro" id="IPR046960">
    <property type="entry name" value="PPR_At4g14850-like_plant"/>
</dbReference>
<dbReference type="AlphaFoldDB" id="A0A8X7YY90"/>
<feature type="repeat" description="PPR" evidence="3">
    <location>
        <begin position="207"/>
        <end position="241"/>
    </location>
</feature>
<dbReference type="GO" id="GO:0008270">
    <property type="term" value="F:zinc ion binding"/>
    <property type="evidence" value="ECO:0007669"/>
    <property type="project" value="InterPro"/>
</dbReference>
<dbReference type="NCBIfam" id="TIGR00756">
    <property type="entry name" value="PPR"/>
    <property type="match status" value="2"/>
</dbReference>
<comment type="caution">
    <text evidence="5">The sequence shown here is derived from an EMBL/GenBank/DDBJ whole genome shotgun (WGS) entry which is preliminary data.</text>
</comment>
<evidence type="ECO:0000256" key="1">
    <source>
        <dbReference type="ARBA" id="ARBA00006643"/>
    </source>
</evidence>
<dbReference type="GO" id="GO:0009451">
    <property type="term" value="P:RNA modification"/>
    <property type="evidence" value="ECO:0007669"/>
    <property type="project" value="InterPro"/>
</dbReference>
<dbReference type="Pfam" id="PF20431">
    <property type="entry name" value="E_motif"/>
    <property type="match status" value="1"/>
</dbReference>
<dbReference type="InterPro" id="IPR002885">
    <property type="entry name" value="PPR_rpt"/>
</dbReference>
<feature type="domain" description="DYW" evidence="4">
    <location>
        <begin position="419"/>
        <end position="510"/>
    </location>
</feature>
<keyword evidence="2" id="KW-0677">Repeat</keyword>
<gene>
    <name evidence="5" type="ORF">POTOM_043364</name>
</gene>
<evidence type="ECO:0000313" key="5">
    <source>
        <dbReference type="EMBL" id="KAG6753310.1"/>
    </source>
</evidence>
<dbReference type="InterPro" id="IPR032867">
    <property type="entry name" value="DYW_dom"/>
</dbReference>
<dbReference type="FunFam" id="1.25.40.10:FF:000242">
    <property type="entry name" value="Pentatricopeptide repeat-containing protein"/>
    <property type="match status" value="1"/>
</dbReference>
<organism evidence="5 6">
    <name type="scientific">Populus tomentosa</name>
    <name type="common">Chinese white poplar</name>
    <dbReference type="NCBI Taxonomy" id="118781"/>
    <lineage>
        <taxon>Eukaryota</taxon>
        <taxon>Viridiplantae</taxon>
        <taxon>Streptophyta</taxon>
        <taxon>Embryophyta</taxon>
        <taxon>Tracheophyta</taxon>
        <taxon>Spermatophyta</taxon>
        <taxon>Magnoliopsida</taxon>
        <taxon>eudicotyledons</taxon>
        <taxon>Gunneridae</taxon>
        <taxon>Pentapetalae</taxon>
        <taxon>rosids</taxon>
        <taxon>fabids</taxon>
        <taxon>Malpighiales</taxon>
        <taxon>Salicaceae</taxon>
        <taxon>Saliceae</taxon>
        <taxon>Populus</taxon>
    </lineage>
</organism>
<dbReference type="Pfam" id="PF14432">
    <property type="entry name" value="DYW_deaminase"/>
    <property type="match status" value="1"/>
</dbReference>
<evidence type="ECO:0000259" key="4">
    <source>
        <dbReference type="Pfam" id="PF14432"/>
    </source>
</evidence>
<dbReference type="PANTHER" id="PTHR47926">
    <property type="entry name" value="PENTATRICOPEPTIDE REPEAT-CONTAINING PROTEIN"/>
    <property type="match status" value="1"/>
</dbReference>
<dbReference type="OrthoDB" id="185373at2759"/>
<sequence>MNGTFADYQELYNLLQSGKTSMDIKTLSKIHSRIITFSYGTSPSLMASLMLKYVHCNCRSIVYKVIDQVFCWSTDLVELNLIIDKLMRMENYRVAKMVFNKMPARDVVTWNTMIGGYVRKARFEEALGLFRFMNKSNVEPDKFTFASVINGCAKLGALKHAQWVHELLIEKRIELNFILSSALIDMYSKCGKIQTAKEIFDGVQRNNVCIWNAMISGLAVHGLALDAIKVFTKMEVENVLPDSITFLGILTACSHCGLVKEGRKYFDLMRSRYSVQPHIEHYGAMVDLLGRAGLLEEAFAMIKSMPMEPDVVIWRALLGACRTYKKPELGEAAMANISRLRSGDYVLLSNIYCSQKRWDSAQGVWEMMKKKGVHKVRGKSCFEWAGFLHPFKAGDRSHPETEAIYKMLEGLIQRTKLAGYVPTTDLVTMDVSEEEKEGNLYHHSEKLALAYGILKTTSGAEVRISKNLRICYDCHNWIKMVSRLLSRVIIVRDRIRFHRFENGLCSCGDYCIRRNLLRLSLWNWELPKFAISEQNYMRWFLLECMYEMLLCGTQRWEAVLEKRDLGRYETFLSYTDRLNVEPDKIIFASVNLVQDLEFLIMLSGQWVNELLLGKGLD</sequence>
<dbReference type="EMBL" id="JAAWWB010000024">
    <property type="protein sequence ID" value="KAG6753310.1"/>
    <property type="molecule type" value="Genomic_DNA"/>
</dbReference>
<dbReference type="Pfam" id="PF01535">
    <property type="entry name" value="PPR"/>
    <property type="match status" value="1"/>
</dbReference>
<proteinExistence type="inferred from homology"/>
<evidence type="ECO:0000256" key="3">
    <source>
        <dbReference type="PROSITE-ProRule" id="PRU00708"/>
    </source>
</evidence>
<accession>A0A8X7YY90</accession>
<dbReference type="GO" id="GO:0003723">
    <property type="term" value="F:RNA binding"/>
    <property type="evidence" value="ECO:0007669"/>
    <property type="project" value="InterPro"/>
</dbReference>
<reference evidence="5" key="1">
    <citation type="journal article" date="2020" name="bioRxiv">
        <title>Hybrid origin of Populus tomentosa Carr. identified through genome sequencing and phylogenomic analysis.</title>
        <authorList>
            <person name="An X."/>
            <person name="Gao K."/>
            <person name="Chen Z."/>
            <person name="Li J."/>
            <person name="Yang X."/>
            <person name="Yang X."/>
            <person name="Zhou J."/>
            <person name="Guo T."/>
            <person name="Zhao T."/>
            <person name="Huang S."/>
            <person name="Miao D."/>
            <person name="Khan W.U."/>
            <person name="Rao P."/>
            <person name="Ye M."/>
            <person name="Lei B."/>
            <person name="Liao W."/>
            <person name="Wang J."/>
            <person name="Ji L."/>
            <person name="Li Y."/>
            <person name="Guo B."/>
            <person name="Mustafa N.S."/>
            <person name="Li S."/>
            <person name="Yun Q."/>
            <person name="Keller S.R."/>
            <person name="Mao J."/>
            <person name="Zhang R."/>
            <person name="Strauss S.H."/>
        </authorList>
    </citation>
    <scope>NUCLEOTIDE SEQUENCE</scope>
    <source>
        <strain evidence="5">GM15</strain>
        <tissue evidence="5">Leaf</tissue>
    </source>
</reference>
<dbReference type="PANTHER" id="PTHR47926:SF360">
    <property type="entry name" value="PENTATRICOPEPTIDE REPEAT-CONTAINING PROTEIN"/>
    <property type="match status" value="1"/>
</dbReference>
<feature type="repeat" description="PPR" evidence="3">
    <location>
        <begin position="106"/>
        <end position="140"/>
    </location>
</feature>
<comment type="similarity">
    <text evidence="1">Belongs to the PPR family. PCMP-H subfamily.</text>
</comment>
<name>A0A8X7YY90_POPTO</name>
<dbReference type="PROSITE" id="PS51375">
    <property type="entry name" value="PPR"/>
    <property type="match status" value="3"/>
</dbReference>
<dbReference type="Pfam" id="PF13041">
    <property type="entry name" value="PPR_2"/>
    <property type="match status" value="2"/>
</dbReference>
<evidence type="ECO:0000313" key="6">
    <source>
        <dbReference type="Proteomes" id="UP000886885"/>
    </source>
</evidence>
<feature type="repeat" description="PPR" evidence="3">
    <location>
        <begin position="141"/>
        <end position="175"/>
    </location>
</feature>
<keyword evidence="6" id="KW-1185">Reference proteome</keyword>
<dbReference type="InterPro" id="IPR046848">
    <property type="entry name" value="E_motif"/>
</dbReference>
<protein>
    <recommendedName>
        <fullName evidence="4">DYW domain-containing protein</fullName>
    </recommendedName>
</protein>
<dbReference type="Proteomes" id="UP000886885">
    <property type="component" value="Chromosome 12D"/>
</dbReference>